<dbReference type="STRING" id="882086.SacxiDRAFT_3535"/>
<dbReference type="Proteomes" id="UP000004691">
    <property type="component" value="Unassembled WGS sequence"/>
</dbReference>
<dbReference type="GO" id="GO:0003700">
    <property type="term" value="F:DNA-binding transcription factor activity"/>
    <property type="evidence" value="ECO:0007669"/>
    <property type="project" value="InterPro"/>
</dbReference>
<evidence type="ECO:0000256" key="1">
    <source>
        <dbReference type="ARBA" id="ARBA00023015"/>
    </source>
</evidence>
<keyword evidence="6" id="KW-1185">Reference proteome</keyword>
<dbReference type="HOGENOM" id="CLU_063235_0_0_11"/>
<dbReference type="SMART" id="SM00418">
    <property type="entry name" value="HTH_ARSR"/>
    <property type="match status" value="1"/>
</dbReference>
<reference evidence="5 6" key="1">
    <citation type="submission" date="2012-01" db="EMBL/GenBank/DDBJ databases">
        <title>Improved High-Quality Draft sequence of Saccharomonospora xinjiangensis XJ-54.</title>
        <authorList>
            <consortium name="US DOE Joint Genome Institute"/>
            <person name="Lucas S."/>
            <person name="Han J."/>
            <person name="Lapidus A."/>
            <person name="Cheng J.-F."/>
            <person name="Goodwin L."/>
            <person name="Pitluck S."/>
            <person name="Peters L."/>
            <person name="Mikhailova N."/>
            <person name="Teshima H."/>
            <person name="Detter J.C."/>
            <person name="Han C."/>
            <person name="Tapia R."/>
            <person name="Land M."/>
            <person name="Hauser L."/>
            <person name="Kyrpides N."/>
            <person name="Ivanova N."/>
            <person name="Pagani I."/>
            <person name="Brambilla E.-M."/>
            <person name="Klenk H.-P."/>
            <person name="Woyke T."/>
        </authorList>
    </citation>
    <scope>NUCLEOTIDE SEQUENCE [LARGE SCALE GENOMIC DNA]</scope>
    <source>
        <strain evidence="5 6">XJ-54</strain>
    </source>
</reference>
<evidence type="ECO:0000313" key="6">
    <source>
        <dbReference type="Proteomes" id="UP000004691"/>
    </source>
</evidence>
<evidence type="ECO:0000256" key="2">
    <source>
        <dbReference type="ARBA" id="ARBA00023125"/>
    </source>
</evidence>
<dbReference type="Gene3D" id="1.10.10.10">
    <property type="entry name" value="Winged helix-like DNA-binding domain superfamily/Winged helix DNA-binding domain"/>
    <property type="match status" value="1"/>
</dbReference>
<keyword evidence="3" id="KW-0804">Transcription</keyword>
<dbReference type="SUPFAM" id="SSF46785">
    <property type="entry name" value="Winged helix' DNA-binding domain"/>
    <property type="match status" value="1"/>
</dbReference>
<dbReference type="OrthoDB" id="3460651at2"/>
<sequence>MLTLHVGPEPFARSRFAVSRLAELSCALEVLTHPDRAPFAVGWVRSVRPRLDPESVALVFALVEPDGCYVPDFLVPAPAGYEPALDSELAAVAATPPEVVGHQLARAFGTRLPRAVAEVLASGGERAVAEVAADQLRRCWDAVLAESWPALRRVLDEDVRHRAARAAREGFGGILDGLHPTLNWDGARLTRATPYEATVDVRPGLILLPSVFLPWPALWNGTPEQVLIGYPARGRGTVWSPPATSPASVPGTPALGPRRLALLSDLTTARSTSELSSRHTLSPATVSYHLARLRSDGLVVSRREGHSVLYTATERGFALLAVLADDAG</sequence>
<keyword evidence="2" id="KW-0238">DNA-binding</keyword>
<evidence type="ECO:0000313" key="5">
    <source>
        <dbReference type="EMBL" id="EID55734.1"/>
    </source>
</evidence>
<dbReference type="InterPro" id="IPR036388">
    <property type="entry name" value="WH-like_DNA-bd_sf"/>
</dbReference>
<dbReference type="GO" id="GO:0003677">
    <property type="term" value="F:DNA binding"/>
    <property type="evidence" value="ECO:0007669"/>
    <property type="project" value="UniProtKB-KW"/>
</dbReference>
<keyword evidence="1" id="KW-0805">Transcription regulation</keyword>
<dbReference type="PANTHER" id="PTHR43132">
    <property type="entry name" value="ARSENICAL RESISTANCE OPERON REPRESSOR ARSR-RELATED"/>
    <property type="match status" value="1"/>
</dbReference>
<accession>I0V6I1</accession>
<proteinExistence type="predicted"/>
<organism evidence="5 6">
    <name type="scientific">Saccharomonospora xinjiangensis XJ-54</name>
    <dbReference type="NCBI Taxonomy" id="882086"/>
    <lineage>
        <taxon>Bacteria</taxon>
        <taxon>Bacillati</taxon>
        <taxon>Actinomycetota</taxon>
        <taxon>Actinomycetes</taxon>
        <taxon>Pseudonocardiales</taxon>
        <taxon>Pseudonocardiaceae</taxon>
        <taxon>Saccharomonospora</taxon>
    </lineage>
</organism>
<dbReference type="PANTHER" id="PTHR43132:SF6">
    <property type="entry name" value="HTH-TYPE TRANSCRIPTIONAL REPRESSOR CZRA"/>
    <property type="match status" value="1"/>
</dbReference>
<evidence type="ECO:0000259" key="4">
    <source>
        <dbReference type="SMART" id="SM00418"/>
    </source>
</evidence>
<dbReference type="InterPro" id="IPR001845">
    <property type="entry name" value="HTH_ArsR_DNA-bd_dom"/>
</dbReference>
<dbReference type="InterPro" id="IPR011991">
    <property type="entry name" value="ArsR-like_HTH"/>
</dbReference>
<dbReference type="Pfam" id="PF01022">
    <property type="entry name" value="HTH_5"/>
    <property type="match status" value="1"/>
</dbReference>
<evidence type="ECO:0000256" key="3">
    <source>
        <dbReference type="ARBA" id="ARBA00023163"/>
    </source>
</evidence>
<gene>
    <name evidence="5" type="ORF">SacxiDRAFT_3535</name>
</gene>
<dbReference type="eggNOG" id="COG0640">
    <property type="taxonomic scope" value="Bacteria"/>
</dbReference>
<protein>
    <submittedName>
        <fullName evidence="5">Putative transcriptional regulator</fullName>
    </submittedName>
</protein>
<feature type="domain" description="HTH arsR-type" evidence="4">
    <location>
        <begin position="254"/>
        <end position="325"/>
    </location>
</feature>
<name>I0V6I1_9PSEU</name>
<dbReference type="AlphaFoldDB" id="I0V6I1"/>
<dbReference type="InterPro" id="IPR036390">
    <property type="entry name" value="WH_DNA-bd_sf"/>
</dbReference>
<dbReference type="CDD" id="cd00090">
    <property type="entry name" value="HTH_ARSR"/>
    <property type="match status" value="1"/>
</dbReference>
<dbReference type="InterPro" id="IPR051011">
    <property type="entry name" value="Metal_resp_trans_reg"/>
</dbReference>
<dbReference type="EMBL" id="JH636049">
    <property type="protein sequence ID" value="EID55734.1"/>
    <property type="molecule type" value="Genomic_DNA"/>
</dbReference>
<dbReference type="RefSeq" id="WP_006239920.1">
    <property type="nucleotide sequence ID" value="NZ_JH636049.1"/>
</dbReference>